<evidence type="ECO:0000256" key="3">
    <source>
        <dbReference type="ARBA" id="ARBA00022475"/>
    </source>
</evidence>
<evidence type="ECO:0000313" key="10">
    <source>
        <dbReference type="EMBL" id="MBB5639660.1"/>
    </source>
</evidence>
<evidence type="ECO:0000256" key="5">
    <source>
        <dbReference type="ARBA" id="ARBA00022989"/>
    </source>
</evidence>
<accession>A0A7W8ZT96</accession>
<name>A0A7W8ZT96_9MICO</name>
<organism evidence="10 11">
    <name type="scientific">Cryobacterium roopkundense</name>
    <dbReference type="NCBI Taxonomy" id="1001240"/>
    <lineage>
        <taxon>Bacteria</taxon>
        <taxon>Bacillati</taxon>
        <taxon>Actinomycetota</taxon>
        <taxon>Actinomycetes</taxon>
        <taxon>Micrococcales</taxon>
        <taxon>Microbacteriaceae</taxon>
        <taxon>Cryobacterium</taxon>
    </lineage>
</organism>
<protein>
    <submittedName>
        <fullName evidence="10">Multicomponent Na+:H+ antiporter subunit A</fullName>
    </submittedName>
</protein>
<keyword evidence="3" id="KW-1003">Cell membrane</keyword>
<keyword evidence="4 8" id="KW-0812">Transmembrane</keyword>
<dbReference type="Pfam" id="PF04039">
    <property type="entry name" value="MnhB"/>
    <property type="match status" value="1"/>
</dbReference>
<dbReference type="PANTHER" id="PTHR33932:SF4">
    <property type="entry name" value="NA(+)_H(+) ANTIPORTER SUBUNIT B"/>
    <property type="match status" value="1"/>
</dbReference>
<evidence type="ECO:0000259" key="9">
    <source>
        <dbReference type="Pfam" id="PF04039"/>
    </source>
</evidence>
<feature type="transmembrane region" description="Helical" evidence="8">
    <location>
        <begin position="154"/>
        <end position="178"/>
    </location>
</feature>
<feature type="transmembrane region" description="Helical" evidence="8">
    <location>
        <begin position="116"/>
        <end position="134"/>
    </location>
</feature>
<evidence type="ECO:0000256" key="4">
    <source>
        <dbReference type="ARBA" id="ARBA00022692"/>
    </source>
</evidence>
<evidence type="ECO:0000256" key="6">
    <source>
        <dbReference type="ARBA" id="ARBA00023136"/>
    </source>
</evidence>
<evidence type="ECO:0000256" key="1">
    <source>
        <dbReference type="ARBA" id="ARBA00004651"/>
    </source>
</evidence>
<evidence type="ECO:0000313" key="11">
    <source>
        <dbReference type="Proteomes" id="UP000561726"/>
    </source>
</evidence>
<feature type="region of interest" description="Disordered" evidence="7">
    <location>
        <begin position="189"/>
        <end position="213"/>
    </location>
</feature>
<dbReference type="AlphaFoldDB" id="A0A7W8ZT96"/>
<dbReference type="EMBL" id="JACHBQ010000001">
    <property type="protein sequence ID" value="MBB5639660.1"/>
    <property type="molecule type" value="Genomic_DNA"/>
</dbReference>
<feature type="domain" description="Na+/H+ antiporter MnhB subunit-related protein" evidence="9">
    <location>
        <begin position="53"/>
        <end position="174"/>
    </location>
</feature>
<dbReference type="Proteomes" id="UP000561726">
    <property type="component" value="Unassembled WGS sequence"/>
</dbReference>
<dbReference type="InterPro" id="IPR050622">
    <property type="entry name" value="CPA3_antiporter_subunitB"/>
</dbReference>
<keyword evidence="5 8" id="KW-1133">Transmembrane helix</keyword>
<evidence type="ECO:0000256" key="7">
    <source>
        <dbReference type="SAM" id="MobiDB-lite"/>
    </source>
</evidence>
<comment type="subcellular location">
    <subcellularLocation>
        <location evidence="1">Cell membrane</location>
        <topology evidence="1">Multi-pass membrane protein</topology>
    </subcellularLocation>
</comment>
<evidence type="ECO:0000256" key="8">
    <source>
        <dbReference type="SAM" id="Phobius"/>
    </source>
</evidence>
<gene>
    <name evidence="10" type="ORF">BJ997_000208</name>
</gene>
<proteinExistence type="inferred from homology"/>
<dbReference type="PANTHER" id="PTHR33932">
    <property type="entry name" value="NA(+)/H(+) ANTIPORTER SUBUNIT B"/>
    <property type="match status" value="1"/>
</dbReference>
<feature type="transmembrane region" description="Helical" evidence="8">
    <location>
        <begin position="79"/>
        <end position="95"/>
    </location>
</feature>
<evidence type="ECO:0000256" key="2">
    <source>
        <dbReference type="ARBA" id="ARBA00009425"/>
    </source>
</evidence>
<sequence length="233" mass="24548">MPRLKDSRKLRLGRNRRRVIAEPELSSEGHAVTRQAFLLAGRKIPAQHRSILIEVLVRLLFHPAIIVSLYLLFAGHNEPGGGFAGGLIAGLALVMRYLAGGRYELGEAAPIDPGKILGLGIILAVGMSVVSLFFGGLPLESAYVTAEVPVLGSLSFGTSTIFDIGVYLVVIGLIYDILRSLGSEIDRQSEADEIGPQPLATEPAEASVSGSPVVAADAHAADAAATNTSEETR</sequence>
<feature type="transmembrane region" description="Helical" evidence="8">
    <location>
        <begin position="51"/>
        <end position="73"/>
    </location>
</feature>
<dbReference type="InterPro" id="IPR007182">
    <property type="entry name" value="MnhB"/>
</dbReference>
<dbReference type="RefSeq" id="WP_338042576.1">
    <property type="nucleotide sequence ID" value="NZ_JACHBQ010000001.1"/>
</dbReference>
<keyword evidence="6 8" id="KW-0472">Membrane</keyword>
<dbReference type="GO" id="GO:0005886">
    <property type="term" value="C:plasma membrane"/>
    <property type="evidence" value="ECO:0007669"/>
    <property type="project" value="UniProtKB-SubCell"/>
</dbReference>
<reference evidence="10 11" key="1">
    <citation type="submission" date="2020-08" db="EMBL/GenBank/DDBJ databases">
        <title>Sequencing the genomes of 1000 actinobacteria strains.</title>
        <authorList>
            <person name="Klenk H.-P."/>
        </authorList>
    </citation>
    <scope>NUCLEOTIDE SEQUENCE [LARGE SCALE GENOMIC DNA]</scope>
    <source>
        <strain evidence="10 11">DSM 21065</strain>
    </source>
</reference>
<comment type="caution">
    <text evidence="10">The sequence shown here is derived from an EMBL/GenBank/DDBJ whole genome shotgun (WGS) entry which is preliminary data.</text>
</comment>
<comment type="similarity">
    <text evidence="2">Belongs to the CPA3 antiporters (TC 2.A.63) subunit B family.</text>
</comment>